<dbReference type="OrthoDB" id="2717873at2"/>
<feature type="transmembrane region" description="Helical" evidence="1">
    <location>
        <begin position="172"/>
        <end position="196"/>
    </location>
</feature>
<keyword evidence="1" id="KW-0812">Transmembrane</keyword>
<feature type="transmembrane region" description="Helical" evidence="1">
    <location>
        <begin position="208"/>
        <end position="227"/>
    </location>
</feature>
<organism evidence="2 3">
    <name type="scientific">Micromonospora inositola</name>
    <dbReference type="NCBI Taxonomy" id="47865"/>
    <lineage>
        <taxon>Bacteria</taxon>
        <taxon>Bacillati</taxon>
        <taxon>Actinomycetota</taxon>
        <taxon>Actinomycetes</taxon>
        <taxon>Micromonosporales</taxon>
        <taxon>Micromonosporaceae</taxon>
        <taxon>Micromonospora</taxon>
    </lineage>
</organism>
<evidence type="ECO:0000313" key="3">
    <source>
        <dbReference type="Proteomes" id="UP000198221"/>
    </source>
</evidence>
<feature type="transmembrane region" description="Helical" evidence="1">
    <location>
        <begin position="89"/>
        <end position="112"/>
    </location>
</feature>
<feature type="transmembrane region" description="Helical" evidence="1">
    <location>
        <begin position="18"/>
        <end position="37"/>
    </location>
</feature>
<dbReference type="RefSeq" id="WP_089011293.1">
    <property type="nucleotide sequence ID" value="NZ_LT607754.1"/>
</dbReference>
<protein>
    <submittedName>
        <fullName evidence="2">Uncharacterized protein</fullName>
    </submittedName>
</protein>
<feature type="transmembrane region" description="Helical" evidence="1">
    <location>
        <begin position="248"/>
        <end position="272"/>
    </location>
</feature>
<dbReference type="AlphaFoldDB" id="A0A1C5HC15"/>
<feature type="transmembrane region" description="Helical" evidence="1">
    <location>
        <begin position="292"/>
        <end position="314"/>
    </location>
</feature>
<name>A0A1C5HC15_9ACTN</name>
<feature type="transmembrane region" description="Helical" evidence="1">
    <location>
        <begin position="57"/>
        <end position="77"/>
    </location>
</feature>
<gene>
    <name evidence="2" type="ORF">GA0070613_1108</name>
</gene>
<sequence>MTLSLPPVAPPASDRRALLPYLVLAWAAGYGALRLWWAVAGAPEFPPLGTDLVVFTGWWAVALCAAAALVAGGLATARSWRPALAAAGWVVCAAIVLSCALLLLDLVGFLILAPTEAFTVAGFVSRIGCLTGAVLLNAAIVGHRRRYRGDCRGCGRTGPLVQRRVGAGAPGWARAAAYAAAAGCLLRLAAQVAVGFGDLPPAQGASMVAFEVGFLLAGVLLPLALVHSWGRIWPGWVPLLAGRRIPRAVLLVPAAVFSVGLIVYFGVGIAGLAVETVTGTFDPGDGRYPLAFFWLAEPAYWVWGWGLGLAALSFHQRTRRPCRACGR</sequence>
<feature type="transmembrane region" description="Helical" evidence="1">
    <location>
        <begin position="118"/>
        <end position="140"/>
    </location>
</feature>
<evidence type="ECO:0000313" key="2">
    <source>
        <dbReference type="EMBL" id="SCG43559.1"/>
    </source>
</evidence>
<evidence type="ECO:0000256" key="1">
    <source>
        <dbReference type="SAM" id="Phobius"/>
    </source>
</evidence>
<keyword evidence="3" id="KW-1185">Reference proteome</keyword>
<proteinExistence type="predicted"/>
<keyword evidence="1" id="KW-1133">Transmembrane helix</keyword>
<reference evidence="3" key="1">
    <citation type="submission" date="2016-06" db="EMBL/GenBank/DDBJ databases">
        <authorList>
            <person name="Varghese N."/>
            <person name="Submissions Spin"/>
        </authorList>
    </citation>
    <scope>NUCLEOTIDE SEQUENCE [LARGE SCALE GENOMIC DNA]</scope>
    <source>
        <strain evidence="3">DSM 43819</strain>
    </source>
</reference>
<accession>A0A1C5HC15</accession>
<dbReference type="EMBL" id="LT607754">
    <property type="protein sequence ID" value="SCG43559.1"/>
    <property type="molecule type" value="Genomic_DNA"/>
</dbReference>
<keyword evidence="1" id="KW-0472">Membrane</keyword>
<dbReference type="Proteomes" id="UP000198221">
    <property type="component" value="Chromosome I"/>
</dbReference>